<gene>
    <name evidence="4" type="ORF">VK70_08315</name>
</gene>
<evidence type="ECO:0000313" key="4">
    <source>
        <dbReference type="EMBL" id="AKG34581.1"/>
    </source>
</evidence>
<dbReference type="OrthoDB" id="9797882at2"/>
<dbReference type="InterPro" id="IPR036452">
    <property type="entry name" value="Ribo_hydro-like"/>
</dbReference>
<sequence length="314" mass="35046">MEKRKILMIDTDTAGDDCTALLLALRWPGVEVKAITTVAGNIPLHLCTRNALTTLETAERPDVPVYPGAVKPLMRGLFTAEHVHGPDGMGGSNFPEPSLKPQEEHAATAIVRLINEHPGEIEMIAQAPLTNLALAYSLDPSIAGKLKHLWVMGGANNYIGNDSPAAEFNFLVDPEAAHIVVHAGFNLTMVGWDVCYRQPVMAEEHLHLIEALDTEFARFYMKVLRTNMERGLKQHGYRRLSHPDTLTVAMAIDNRVMARSNRFYIDVEHKSELTKGYSLVDQNNILKKEPNAEVCLEADLELFREMVFSLLKQR</sequence>
<dbReference type="AlphaFoldDB" id="A0A0F7CHL2"/>
<reference evidence="4 5" key="1">
    <citation type="submission" date="2015-03" db="EMBL/GenBank/DDBJ databases">
        <authorList>
            <person name="Abdul Halim M."/>
        </authorList>
    </citation>
    <scope>NUCLEOTIDE SEQUENCE [LARGE SCALE GENOMIC DNA]</scope>
    <source>
        <strain evidence="4 5">ATCC 35681</strain>
    </source>
</reference>
<dbReference type="GO" id="GO:0006152">
    <property type="term" value="P:purine nucleoside catabolic process"/>
    <property type="evidence" value="ECO:0007669"/>
    <property type="project" value="TreeGrafter"/>
</dbReference>
<dbReference type="GO" id="GO:0005829">
    <property type="term" value="C:cytosol"/>
    <property type="evidence" value="ECO:0007669"/>
    <property type="project" value="TreeGrafter"/>
</dbReference>
<keyword evidence="1" id="KW-0378">Hydrolase</keyword>
<feature type="domain" description="Inosine/uridine-preferring nucleoside hydrolase" evidence="3">
    <location>
        <begin position="8"/>
        <end position="304"/>
    </location>
</feature>
<evidence type="ECO:0000259" key="3">
    <source>
        <dbReference type="Pfam" id="PF01156"/>
    </source>
</evidence>
<protein>
    <recommendedName>
        <fullName evidence="3">Inosine/uridine-preferring nucleoside hydrolase domain-containing protein</fullName>
    </recommendedName>
</protein>
<dbReference type="InterPro" id="IPR001910">
    <property type="entry name" value="Inosine/uridine_hydrolase_dom"/>
</dbReference>
<dbReference type="Gene3D" id="3.90.245.10">
    <property type="entry name" value="Ribonucleoside hydrolase-like"/>
    <property type="match status" value="1"/>
</dbReference>
<dbReference type="Proteomes" id="UP000034189">
    <property type="component" value="Chromosome"/>
</dbReference>
<dbReference type="PATRIC" id="fig|1333534.5.peg.1817"/>
<proteinExistence type="predicted"/>
<dbReference type="GO" id="GO:0008477">
    <property type="term" value="F:purine nucleosidase activity"/>
    <property type="evidence" value="ECO:0007669"/>
    <property type="project" value="TreeGrafter"/>
</dbReference>
<evidence type="ECO:0000256" key="1">
    <source>
        <dbReference type="ARBA" id="ARBA00022801"/>
    </source>
</evidence>
<dbReference type="CDD" id="cd02649">
    <property type="entry name" value="nuc_hydro_CeIAG"/>
    <property type="match status" value="1"/>
</dbReference>
<dbReference type="PANTHER" id="PTHR12304">
    <property type="entry name" value="INOSINE-URIDINE PREFERRING NUCLEOSIDE HYDROLASE"/>
    <property type="match status" value="1"/>
</dbReference>
<dbReference type="HOGENOM" id="CLU_036838_11_2_9"/>
<organism evidence="4 5">
    <name type="scientific">Paenibacillus durus ATCC 35681</name>
    <dbReference type="NCBI Taxonomy" id="1333534"/>
    <lineage>
        <taxon>Bacteria</taxon>
        <taxon>Bacillati</taxon>
        <taxon>Bacillota</taxon>
        <taxon>Bacilli</taxon>
        <taxon>Bacillales</taxon>
        <taxon>Paenibacillaceae</taxon>
        <taxon>Paenibacillus</taxon>
    </lineage>
</organism>
<reference evidence="4 5" key="2">
    <citation type="journal article" date="2016" name="Genome Announc.">
        <title>Genome Sequence of a Gram-Positive Diazotroph, Paenibacillus durus Type Strain ATCC 35681.</title>
        <authorList>
            <person name="Halim M.A."/>
            <person name="Rahman A.Y."/>
            <person name="Sim K.S."/>
            <person name="Yam H.C."/>
            <person name="Rahim A.A."/>
            <person name="Ghazali A.H."/>
            <person name="Najimudin N."/>
        </authorList>
    </citation>
    <scope>NUCLEOTIDE SEQUENCE [LARGE SCALE GENOMIC DNA]</scope>
    <source>
        <strain evidence="4 5">ATCC 35681</strain>
    </source>
</reference>
<accession>A0A0F7CHL2</accession>
<name>A0A0F7CHL2_PAEDU</name>
<evidence type="ECO:0000313" key="5">
    <source>
        <dbReference type="Proteomes" id="UP000034189"/>
    </source>
</evidence>
<evidence type="ECO:0000256" key="2">
    <source>
        <dbReference type="ARBA" id="ARBA00023295"/>
    </source>
</evidence>
<keyword evidence="2" id="KW-0326">Glycosidase</keyword>
<dbReference type="RefSeq" id="WP_025694762.1">
    <property type="nucleotide sequence ID" value="NZ_ASQQ01000181.1"/>
</dbReference>
<dbReference type="PANTHER" id="PTHR12304:SF4">
    <property type="entry name" value="URIDINE NUCLEOSIDASE"/>
    <property type="match status" value="1"/>
</dbReference>
<dbReference type="InterPro" id="IPR023186">
    <property type="entry name" value="IUNH"/>
</dbReference>
<dbReference type="SUPFAM" id="SSF53590">
    <property type="entry name" value="Nucleoside hydrolase"/>
    <property type="match status" value="1"/>
</dbReference>
<dbReference type="Pfam" id="PF01156">
    <property type="entry name" value="IU_nuc_hydro"/>
    <property type="match status" value="1"/>
</dbReference>
<dbReference type="EMBL" id="CP011114">
    <property type="protein sequence ID" value="AKG34581.1"/>
    <property type="molecule type" value="Genomic_DNA"/>
</dbReference>